<dbReference type="GO" id="GO:0004222">
    <property type="term" value="F:metalloendopeptidase activity"/>
    <property type="evidence" value="ECO:0007669"/>
    <property type="project" value="TreeGrafter"/>
</dbReference>
<comment type="caution">
    <text evidence="5">The sequence shown here is derived from an EMBL/GenBank/DDBJ whole genome shotgun (WGS) entry which is preliminary data.</text>
</comment>
<gene>
    <name evidence="5" type="ORF">D917_09188</name>
</gene>
<evidence type="ECO:0000256" key="3">
    <source>
        <dbReference type="ARBA" id="ARBA00023180"/>
    </source>
</evidence>
<keyword evidence="1" id="KW-0677">Repeat</keyword>
<dbReference type="InterPro" id="IPR043543">
    <property type="entry name" value="PAPPA/PAPPA2"/>
</dbReference>
<feature type="non-terminal residue" evidence="5">
    <location>
        <position position="143"/>
    </location>
</feature>
<evidence type="ECO:0000259" key="4">
    <source>
        <dbReference type="SMART" id="SM00004"/>
    </source>
</evidence>
<name>A0A1Y3EI28_9BILA</name>
<keyword evidence="2" id="KW-1015">Disulfide bond</keyword>
<dbReference type="PANTHER" id="PTHR46130:SF3">
    <property type="entry name" value="CHROMOSOME UNDETERMINED SCAFFOLD_33, WHOLE GENOME SHOTGUN SEQUENCE"/>
    <property type="match status" value="1"/>
</dbReference>
<dbReference type="InterPro" id="IPR000800">
    <property type="entry name" value="Notch_dom"/>
</dbReference>
<keyword evidence="3" id="KW-0325">Glycoprotein</keyword>
<sequence length="143" mass="16286">MEIVKIANANLRKKKIIFGCDSSKIGNKQCDLECRHPITGNDGGDCDELMLVRCQRRMLGNGRCDPECNFPEYSWDQGECCNKTLTDVTTNCIDPQSPFRPYIGIEEYKRMLNVSNEDALTISFVEWSNGDLIGLSTFPWEKH</sequence>
<dbReference type="Pfam" id="PF00066">
    <property type="entry name" value="Notch"/>
    <property type="match status" value="1"/>
</dbReference>
<dbReference type="EMBL" id="LVZM01012730">
    <property type="protein sequence ID" value="OUC44360.1"/>
    <property type="molecule type" value="Genomic_DNA"/>
</dbReference>
<reference evidence="5 6" key="1">
    <citation type="submission" date="2015-04" db="EMBL/GenBank/DDBJ databases">
        <title>Draft genome of the roundworm Trichinella nativa.</title>
        <authorList>
            <person name="Mitreva M."/>
        </authorList>
    </citation>
    <scope>NUCLEOTIDE SEQUENCE [LARGE SCALE GENOMIC DNA]</scope>
    <source>
        <strain evidence="5 6">ISS45</strain>
    </source>
</reference>
<protein>
    <recommendedName>
        <fullName evidence="4">LNR domain-containing protein</fullName>
    </recommendedName>
</protein>
<dbReference type="AlphaFoldDB" id="A0A1Y3EI28"/>
<dbReference type="SMART" id="SM00004">
    <property type="entry name" value="NL"/>
    <property type="match status" value="2"/>
</dbReference>
<evidence type="ECO:0000313" key="6">
    <source>
        <dbReference type="Proteomes" id="UP000243006"/>
    </source>
</evidence>
<proteinExistence type="predicted"/>
<evidence type="ECO:0000313" key="5">
    <source>
        <dbReference type="EMBL" id="OUC44360.1"/>
    </source>
</evidence>
<organism evidence="5 6">
    <name type="scientific">Trichinella nativa</name>
    <dbReference type="NCBI Taxonomy" id="6335"/>
    <lineage>
        <taxon>Eukaryota</taxon>
        <taxon>Metazoa</taxon>
        <taxon>Ecdysozoa</taxon>
        <taxon>Nematoda</taxon>
        <taxon>Enoplea</taxon>
        <taxon>Dorylaimia</taxon>
        <taxon>Trichinellida</taxon>
        <taxon>Trichinellidae</taxon>
        <taxon>Trichinella</taxon>
    </lineage>
</organism>
<dbReference type="GO" id="GO:0006508">
    <property type="term" value="P:proteolysis"/>
    <property type="evidence" value="ECO:0007669"/>
    <property type="project" value="TreeGrafter"/>
</dbReference>
<dbReference type="PANTHER" id="PTHR46130">
    <property type="entry name" value="LAMGL DOMAIN-CONTAINING PROTEIN"/>
    <property type="match status" value="1"/>
</dbReference>
<evidence type="ECO:0000256" key="2">
    <source>
        <dbReference type="ARBA" id="ARBA00023157"/>
    </source>
</evidence>
<accession>A0A1Y3EI28</accession>
<dbReference type="Gene3D" id="3.30.300.320">
    <property type="match status" value="1"/>
</dbReference>
<dbReference type="GO" id="GO:0007166">
    <property type="term" value="P:cell surface receptor signaling pathway"/>
    <property type="evidence" value="ECO:0007669"/>
    <property type="project" value="TreeGrafter"/>
</dbReference>
<dbReference type="GO" id="GO:0005615">
    <property type="term" value="C:extracellular space"/>
    <property type="evidence" value="ECO:0007669"/>
    <property type="project" value="TreeGrafter"/>
</dbReference>
<feature type="domain" description="LNR" evidence="4">
    <location>
        <begin position="8"/>
        <end position="47"/>
    </location>
</feature>
<dbReference type="Proteomes" id="UP000243006">
    <property type="component" value="Unassembled WGS sequence"/>
</dbReference>
<feature type="domain" description="LNR" evidence="4">
    <location>
        <begin position="48"/>
        <end position="81"/>
    </location>
</feature>
<evidence type="ECO:0000256" key="1">
    <source>
        <dbReference type="ARBA" id="ARBA00022737"/>
    </source>
</evidence>